<feature type="compositionally biased region" description="Polar residues" evidence="1">
    <location>
        <begin position="141"/>
        <end position="152"/>
    </location>
</feature>
<dbReference type="GeneID" id="81425962"/>
<feature type="compositionally biased region" description="Basic and acidic residues" evidence="1">
    <location>
        <begin position="159"/>
        <end position="169"/>
    </location>
</feature>
<evidence type="ECO:0000313" key="3">
    <source>
        <dbReference type="Proteomes" id="UP001149163"/>
    </source>
</evidence>
<feature type="region of interest" description="Disordered" evidence="1">
    <location>
        <begin position="1"/>
        <end position="194"/>
    </location>
</feature>
<evidence type="ECO:0000256" key="1">
    <source>
        <dbReference type="SAM" id="MobiDB-lite"/>
    </source>
</evidence>
<dbReference type="AlphaFoldDB" id="A0A9W9ICU5"/>
<proteinExistence type="predicted"/>
<feature type="compositionally biased region" description="Basic and acidic residues" evidence="1">
    <location>
        <begin position="74"/>
        <end position="89"/>
    </location>
</feature>
<dbReference type="Proteomes" id="UP001149163">
    <property type="component" value="Unassembled WGS sequence"/>
</dbReference>
<reference evidence="2" key="2">
    <citation type="journal article" date="2023" name="IMA Fungus">
        <title>Comparative genomic study of the Penicillium genus elucidates a diverse pangenome and 15 lateral gene transfer events.</title>
        <authorList>
            <person name="Petersen C."/>
            <person name="Sorensen T."/>
            <person name="Nielsen M.R."/>
            <person name="Sondergaard T.E."/>
            <person name="Sorensen J.L."/>
            <person name="Fitzpatrick D.A."/>
            <person name="Frisvad J.C."/>
            <person name="Nielsen K.L."/>
        </authorList>
    </citation>
    <scope>NUCLEOTIDE SEQUENCE</scope>
    <source>
        <strain evidence="2">IBT 26290</strain>
    </source>
</reference>
<protein>
    <submittedName>
        <fullName evidence="2">Uncharacterized protein</fullName>
    </submittedName>
</protein>
<organism evidence="2 3">
    <name type="scientific">Penicillium canariense</name>
    <dbReference type="NCBI Taxonomy" id="189055"/>
    <lineage>
        <taxon>Eukaryota</taxon>
        <taxon>Fungi</taxon>
        <taxon>Dikarya</taxon>
        <taxon>Ascomycota</taxon>
        <taxon>Pezizomycotina</taxon>
        <taxon>Eurotiomycetes</taxon>
        <taxon>Eurotiomycetidae</taxon>
        <taxon>Eurotiales</taxon>
        <taxon>Aspergillaceae</taxon>
        <taxon>Penicillium</taxon>
    </lineage>
</organism>
<sequence length="194" mass="21500">MPASQRTTSRRPSRRPSYAQSTASFEGKRRRSNASIQTGRGGGSGEAGIIRSRPQEDTSRHNSISSIDRLSVAPRREPRRSVPVDHIEPPRSNPVELAGNTPVEVPRSHPVDITEPPRRDSAVQSGVSPFEAPQRKPVKKNVSQPEPNTYQPLNLRVPADAKPKPDRRSFIGLESLQERKGKLPLGYPDVPEKR</sequence>
<feature type="compositionally biased region" description="Basic and acidic residues" evidence="1">
    <location>
        <begin position="106"/>
        <end position="121"/>
    </location>
</feature>
<accession>A0A9W9ICU5</accession>
<dbReference type="EMBL" id="JAPQKN010000002">
    <property type="protein sequence ID" value="KAJ5169067.1"/>
    <property type="molecule type" value="Genomic_DNA"/>
</dbReference>
<gene>
    <name evidence="2" type="ORF">N7482_004661</name>
</gene>
<dbReference type="OrthoDB" id="10589907at2759"/>
<keyword evidence="3" id="KW-1185">Reference proteome</keyword>
<evidence type="ECO:0000313" key="2">
    <source>
        <dbReference type="EMBL" id="KAJ5169067.1"/>
    </source>
</evidence>
<reference evidence="2" key="1">
    <citation type="submission" date="2022-11" db="EMBL/GenBank/DDBJ databases">
        <authorList>
            <person name="Petersen C."/>
        </authorList>
    </citation>
    <scope>NUCLEOTIDE SEQUENCE</scope>
    <source>
        <strain evidence="2">IBT 26290</strain>
    </source>
</reference>
<name>A0A9W9ICU5_9EURO</name>
<comment type="caution">
    <text evidence="2">The sequence shown here is derived from an EMBL/GenBank/DDBJ whole genome shotgun (WGS) entry which is preliminary data.</text>
</comment>
<dbReference type="RefSeq" id="XP_056545528.1">
    <property type="nucleotide sequence ID" value="XM_056686786.1"/>
</dbReference>